<protein>
    <submittedName>
        <fullName evidence="2">Uncharacterized protein</fullName>
    </submittedName>
</protein>
<dbReference type="OrthoDB" id="9808753at2"/>
<reference evidence="2 3" key="1">
    <citation type="submission" date="2019-08" db="EMBL/GenBank/DDBJ databases">
        <title>Draft genome sequence of Ulvibacter marinus type strain NBRC 109484.</title>
        <authorList>
            <person name="Kawano K."/>
            <person name="Ushijima N."/>
            <person name="Kihara M."/>
            <person name="Itoh H."/>
        </authorList>
    </citation>
    <scope>NUCLEOTIDE SEQUENCE [LARGE SCALE GENOMIC DNA]</scope>
    <source>
        <strain evidence="2 3">NBRC 109484</strain>
    </source>
</reference>
<comment type="caution">
    <text evidence="2">The sequence shown here is derived from an EMBL/GenBank/DDBJ whole genome shotgun (WGS) entry which is preliminary data.</text>
</comment>
<proteinExistence type="predicted"/>
<gene>
    <name evidence="2" type="ORF">ULMA_05930</name>
</gene>
<keyword evidence="3" id="KW-1185">Reference proteome</keyword>
<dbReference type="Proteomes" id="UP000326509">
    <property type="component" value="Unassembled WGS sequence"/>
</dbReference>
<feature type="chain" id="PRO_5023861873" evidence="1">
    <location>
        <begin position="20"/>
        <end position="292"/>
    </location>
</feature>
<dbReference type="RefSeq" id="WP_151672558.1">
    <property type="nucleotide sequence ID" value="NZ_BKCG01000001.1"/>
</dbReference>
<name>A0A5J4IMK1_9FLAO</name>
<organism evidence="2 3">
    <name type="scientific">Patiriisocius marinus</name>
    <dbReference type="NCBI Taxonomy" id="1397112"/>
    <lineage>
        <taxon>Bacteria</taxon>
        <taxon>Pseudomonadati</taxon>
        <taxon>Bacteroidota</taxon>
        <taxon>Flavobacteriia</taxon>
        <taxon>Flavobacteriales</taxon>
        <taxon>Flavobacteriaceae</taxon>
        <taxon>Patiriisocius</taxon>
    </lineage>
</organism>
<keyword evidence="1" id="KW-0732">Signal</keyword>
<evidence type="ECO:0000256" key="1">
    <source>
        <dbReference type="SAM" id="SignalP"/>
    </source>
</evidence>
<evidence type="ECO:0000313" key="3">
    <source>
        <dbReference type="Proteomes" id="UP000326509"/>
    </source>
</evidence>
<evidence type="ECO:0000313" key="2">
    <source>
        <dbReference type="EMBL" id="GER58485.1"/>
    </source>
</evidence>
<sequence>MKKSILLSIALLSIYSVSAQWSTSSNGTQVYTQDNVGIGLTGPSTLLEINTPTIYDGNFLKMGKMINQKNGTRLFNFGSNNTSGASYSGYTVYGLNGKLRSSLNTDNTVTYLGTNDSNGNEIFKVHGDVNSSYIHLPKRDSRIVIGDFASYLETEGHKLVVKEGSAMIEGNIFTDANVGIGTDLFNDNTGNYRLSVDGRIRATAVRVYTGWADFVFEENYNLPTLNEVEQHINTHGHLKDIPSAATVATEGIDVGEMNKLLLQKIEELTLYTIEQDKKLNVLFQEINNLKSK</sequence>
<dbReference type="EMBL" id="BKCG01000001">
    <property type="protein sequence ID" value="GER58485.1"/>
    <property type="molecule type" value="Genomic_DNA"/>
</dbReference>
<dbReference type="AlphaFoldDB" id="A0A5J4IMK1"/>
<accession>A0A5J4IMK1</accession>
<feature type="signal peptide" evidence="1">
    <location>
        <begin position="1"/>
        <end position="19"/>
    </location>
</feature>